<dbReference type="EMBL" id="PQFF01000199">
    <property type="protein sequence ID" value="RHZ75407.1"/>
    <property type="molecule type" value="Genomic_DNA"/>
</dbReference>
<comment type="caution">
    <text evidence="1">The sequence shown here is derived from an EMBL/GenBank/DDBJ whole genome shotgun (WGS) entry which is preliminary data.</text>
</comment>
<protein>
    <submittedName>
        <fullName evidence="1">Uncharacterized protein</fullName>
    </submittedName>
</protein>
<proteinExistence type="predicted"/>
<reference evidence="1 2" key="1">
    <citation type="submission" date="2018-08" db="EMBL/GenBank/DDBJ databases">
        <title>Genome and evolution of the arbuscular mycorrhizal fungus Diversispora epigaea (formerly Glomus versiforme) and its bacterial endosymbionts.</title>
        <authorList>
            <person name="Sun X."/>
            <person name="Fei Z."/>
            <person name="Harrison M."/>
        </authorList>
    </citation>
    <scope>NUCLEOTIDE SEQUENCE [LARGE SCALE GENOMIC DNA]</scope>
    <source>
        <strain evidence="1 2">IT104</strain>
    </source>
</reference>
<organism evidence="1 2">
    <name type="scientific">Diversispora epigaea</name>
    <dbReference type="NCBI Taxonomy" id="1348612"/>
    <lineage>
        <taxon>Eukaryota</taxon>
        <taxon>Fungi</taxon>
        <taxon>Fungi incertae sedis</taxon>
        <taxon>Mucoromycota</taxon>
        <taxon>Glomeromycotina</taxon>
        <taxon>Glomeromycetes</taxon>
        <taxon>Diversisporales</taxon>
        <taxon>Diversisporaceae</taxon>
        <taxon>Diversispora</taxon>
    </lineage>
</organism>
<accession>A0A397IKC3</accession>
<keyword evidence="2" id="KW-1185">Reference proteome</keyword>
<dbReference type="Proteomes" id="UP000266861">
    <property type="component" value="Unassembled WGS sequence"/>
</dbReference>
<sequence length="115" mass="13038">MHSQLIINIVLKRPLLGKLFMFNPENGERLGCTASVIQSARDLQKGAFRESKLMENIAITKNWKINIICDHLMLSLGYNRKDGIRRIPAIIAQVLDAFYKNNAISDYGLHLDLKG</sequence>
<evidence type="ECO:0000313" key="2">
    <source>
        <dbReference type="Proteomes" id="UP000266861"/>
    </source>
</evidence>
<gene>
    <name evidence="1" type="ORF">Glove_214g21</name>
</gene>
<name>A0A397IKC3_9GLOM</name>
<dbReference type="AlphaFoldDB" id="A0A397IKC3"/>
<evidence type="ECO:0000313" key="1">
    <source>
        <dbReference type="EMBL" id="RHZ75407.1"/>
    </source>
</evidence>